<keyword evidence="2" id="KW-0808">Transferase</keyword>
<dbReference type="EMBL" id="QGGP01000005">
    <property type="protein sequence ID" value="PWK18208.1"/>
    <property type="molecule type" value="Genomic_DNA"/>
</dbReference>
<dbReference type="InterPro" id="IPR029044">
    <property type="entry name" value="Nucleotide-diphossugar_trans"/>
</dbReference>
<evidence type="ECO:0000259" key="1">
    <source>
        <dbReference type="Pfam" id="PF00535"/>
    </source>
</evidence>
<dbReference type="SUPFAM" id="SSF53448">
    <property type="entry name" value="Nucleotide-diphospho-sugar transferases"/>
    <property type="match status" value="1"/>
</dbReference>
<dbReference type="CDD" id="cd00761">
    <property type="entry name" value="Glyco_tranf_GTA_type"/>
    <property type="match status" value="1"/>
</dbReference>
<proteinExistence type="predicted"/>
<dbReference type="GO" id="GO:0016740">
    <property type="term" value="F:transferase activity"/>
    <property type="evidence" value="ECO:0007669"/>
    <property type="project" value="UniProtKB-KW"/>
</dbReference>
<dbReference type="AlphaFoldDB" id="A0A316DKV5"/>
<organism evidence="2 3">
    <name type="scientific">Xanthomarina spongicola</name>
    <dbReference type="NCBI Taxonomy" id="570520"/>
    <lineage>
        <taxon>Bacteria</taxon>
        <taxon>Pseudomonadati</taxon>
        <taxon>Bacteroidota</taxon>
        <taxon>Flavobacteriia</taxon>
        <taxon>Flavobacteriales</taxon>
        <taxon>Flavobacteriaceae</taxon>
        <taxon>Xanthomarina</taxon>
    </lineage>
</organism>
<dbReference type="Proteomes" id="UP000245430">
    <property type="component" value="Unassembled WGS sequence"/>
</dbReference>
<keyword evidence="3" id="KW-1185">Reference proteome</keyword>
<evidence type="ECO:0000313" key="3">
    <source>
        <dbReference type="Proteomes" id="UP000245430"/>
    </source>
</evidence>
<dbReference type="OrthoDB" id="761861at2"/>
<accession>A0A316DKV5</accession>
<gene>
    <name evidence="2" type="ORF">LX78_02117</name>
</gene>
<comment type="caution">
    <text evidence="2">The sequence shown here is derived from an EMBL/GenBank/DDBJ whole genome shotgun (WGS) entry which is preliminary data.</text>
</comment>
<evidence type="ECO:0000313" key="2">
    <source>
        <dbReference type="EMBL" id="PWK18208.1"/>
    </source>
</evidence>
<sequence>MLMLSILIPTYHYNAYPLAIQLEKQALKANITFELICVDDGSFSHLNIENQKINTLTNCKFIEAKTNIGRTASRQFLAEKAQYNWLLFLDADTIPISSNFIKNLVEYLNSNFQVVFGGISYQDIKPSSDKLLRWYYGSERETRSLDERLKRPYQSLISGAFTIEKNLFLSINSKFLNNAYGLDILFAHELRLLKTSVKHIDNPVYHLGIEESTKYLIKSKSALDTLSIMLKNNIVRKNATNLLNTYNKLSIFGIASVFGKIMQTFNTNIEKNLLGSSPNLLLFDLYRLGYFCRIHK</sequence>
<name>A0A316DKV5_9FLAO</name>
<protein>
    <submittedName>
        <fullName evidence="2">Glycosyl transferase family 2</fullName>
    </submittedName>
</protein>
<reference evidence="2 3" key="1">
    <citation type="submission" date="2018-05" db="EMBL/GenBank/DDBJ databases">
        <title>Genomic Encyclopedia of Archaeal and Bacterial Type Strains, Phase II (KMG-II): from individual species to whole genera.</title>
        <authorList>
            <person name="Goeker M."/>
        </authorList>
    </citation>
    <scope>NUCLEOTIDE SEQUENCE [LARGE SCALE GENOMIC DNA]</scope>
    <source>
        <strain evidence="2 3">DSM 22637</strain>
    </source>
</reference>
<feature type="domain" description="Glycosyltransferase 2-like" evidence="1">
    <location>
        <begin position="5"/>
        <end position="149"/>
    </location>
</feature>
<dbReference type="Gene3D" id="3.90.550.10">
    <property type="entry name" value="Spore Coat Polysaccharide Biosynthesis Protein SpsA, Chain A"/>
    <property type="match status" value="1"/>
</dbReference>
<dbReference type="InterPro" id="IPR001173">
    <property type="entry name" value="Glyco_trans_2-like"/>
</dbReference>
<dbReference type="Pfam" id="PF00535">
    <property type="entry name" value="Glycos_transf_2"/>
    <property type="match status" value="1"/>
</dbReference>